<dbReference type="GO" id="GO:0044208">
    <property type="term" value="P:'de novo' AMP biosynthetic process"/>
    <property type="evidence" value="ECO:0007669"/>
    <property type="project" value="TreeGrafter"/>
</dbReference>
<reference evidence="3" key="1">
    <citation type="journal article" date="2014" name="Front. Microbiol.">
        <title>High frequency of phylogenetically diverse reductive dehalogenase-homologous genes in deep subseafloor sedimentary metagenomes.</title>
        <authorList>
            <person name="Kawai M."/>
            <person name="Futagami T."/>
            <person name="Toyoda A."/>
            <person name="Takaki Y."/>
            <person name="Nishi S."/>
            <person name="Hori S."/>
            <person name="Arai W."/>
            <person name="Tsubouchi T."/>
            <person name="Morono Y."/>
            <person name="Uchiyama I."/>
            <person name="Ito T."/>
            <person name="Fujiyama A."/>
            <person name="Inagaki F."/>
            <person name="Takami H."/>
        </authorList>
    </citation>
    <scope>NUCLEOTIDE SEQUENCE</scope>
    <source>
        <strain evidence="3">Expedition CK06-06</strain>
    </source>
</reference>
<dbReference type="Pfam" id="PF00206">
    <property type="entry name" value="Lyase_1"/>
    <property type="match status" value="1"/>
</dbReference>
<proteinExistence type="predicted"/>
<name>X0U0I2_9ZZZZ</name>
<feature type="domain" description="Fumarate lyase N-terminal" evidence="2">
    <location>
        <begin position="15"/>
        <end position="112"/>
    </location>
</feature>
<dbReference type="GO" id="GO:0070626">
    <property type="term" value="F:(S)-2-(5-amino-1-(5-phospho-D-ribosyl)imidazole-4-carboxamido) succinate lyase (fumarate-forming) activity"/>
    <property type="evidence" value="ECO:0007669"/>
    <property type="project" value="TreeGrafter"/>
</dbReference>
<dbReference type="PANTHER" id="PTHR43172:SF1">
    <property type="entry name" value="ADENYLOSUCCINATE LYASE"/>
    <property type="match status" value="1"/>
</dbReference>
<dbReference type="SUPFAM" id="SSF48557">
    <property type="entry name" value="L-aspartase-like"/>
    <property type="match status" value="1"/>
</dbReference>
<sequence>MDNHVCPIDFRYGREEIKEVFGEKNKLQYLLDVEAALARAHANVGNISKKDADEISKKASVKFVMVERVKEIENETRHDIMAVTRVLAEVCDGDAGKYVHLGATSYDIVDTAN</sequence>
<dbReference type="InterPro" id="IPR008948">
    <property type="entry name" value="L-Aspartase-like"/>
</dbReference>
<dbReference type="InterPro" id="IPR024083">
    <property type="entry name" value="Fumarase/histidase_N"/>
</dbReference>
<dbReference type="PANTHER" id="PTHR43172">
    <property type="entry name" value="ADENYLOSUCCINATE LYASE"/>
    <property type="match status" value="1"/>
</dbReference>
<dbReference type="GO" id="GO:0005829">
    <property type="term" value="C:cytosol"/>
    <property type="evidence" value="ECO:0007669"/>
    <property type="project" value="TreeGrafter"/>
</dbReference>
<dbReference type="EMBL" id="BARS01003376">
    <property type="protein sequence ID" value="GAF81940.1"/>
    <property type="molecule type" value="Genomic_DNA"/>
</dbReference>
<protein>
    <recommendedName>
        <fullName evidence="2">Fumarate lyase N-terminal domain-containing protein</fullName>
    </recommendedName>
</protein>
<dbReference type="Gene3D" id="1.10.275.10">
    <property type="entry name" value="Fumarase/aspartase (N-terminal domain)"/>
    <property type="match status" value="1"/>
</dbReference>
<feature type="non-terminal residue" evidence="3">
    <location>
        <position position="113"/>
    </location>
</feature>
<dbReference type="InterPro" id="IPR022761">
    <property type="entry name" value="Fumarate_lyase_N"/>
</dbReference>
<dbReference type="GO" id="GO:0004018">
    <property type="term" value="F:N6-(1,2-dicarboxyethyl)AMP AMP-lyase (fumarate-forming) activity"/>
    <property type="evidence" value="ECO:0007669"/>
    <property type="project" value="TreeGrafter"/>
</dbReference>
<organism evidence="3">
    <name type="scientific">marine sediment metagenome</name>
    <dbReference type="NCBI Taxonomy" id="412755"/>
    <lineage>
        <taxon>unclassified sequences</taxon>
        <taxon>metagenomes</taxon>
        <taxon>ecological metagenomes</taxon>
    </lineage>
</organism>
<dbReference type="AlphaFoldDB" id="X0U0I2"/>
<accession>X0U0I2</accession>
<evidence type="ECO:0000256" key="1">
    <source>
        <dbReference type="ARBA" id="ARBA00023239"/>
    </source>
</evidence>
<comment type="caution">
    <text evidence="3">The sequence shown here is derived from an EMBL/GenBank/DDBJ whole genome shotgun (WGS) entry which is preliminary data.</text>
</comment>
<evidence type="ECO:0000259" key="2">
    <source>
        <dbReference type="Pfam" id="PF00206"/>
    </source>
</evidence>
<evidence type="ECO:0000313" key="3">
    <source>
        <dbReference type="EMBL" id="GAF81940.1"/>
    </source>
</evidence>
<keyword evidence="1" id="KW-0456">Lyase</keyword>
<gene>
    <name evidence="3" type="ORF">S01H1_06549</name>
</gene>